<dbReference type="OrthoDB" id="7860961at2"/>
<dbReference type="RefSeq" id="WP_132858192.1">
    <property type="nucleotide sequence ID" value="NZ_SMGR01000001.1"/>
</dbReference>
<dbReference type="EMBL" id="SMGR01000001">
    <property type="protein sequence ID" value="TCL08025.1"/>
    <property type="molecule type" value="Genomic_DNA"/>
</dbReference>
<sequence>MAIENVLLGVAIHMLFWEHLPHWGTWFLKGVGKLPTSLQTLYEQWRCPYCAGFWIGLAVHAATGRWLFEAFATLPEFWGALGMPLGWFLDALVFALLNKLGVLLVAAIGWPALRGHKEKMSFLESKKAA</sequence>
<keyword evidence="1" id="KW-0812">Transmembrane</keyword>
<organism evidence="2 3">
    <name type="scientific">Shimia isoporae</name>
    <dbReference type="NCBI Taxonomy" id="647720"/>
    <lineage>
        <taxon>Bacteria</taxon>
        <taxon>Pseudomonadati</taxon>
        <taxon>Pseudomonadota</taxon>
        <taxon>Alphaproteobacteria</taxon>
        <taxon>Rhodobacterales</taxon>
        <taxon>Roseobacteraceae</taxon>
    </lineage>
</organism>
<keyword evidence="1" id="KW-0472">Membrane</keyword>
<accession>A0A4R1NJ44</accession>
<feature type="transmembrane region" description="Helical" evidence="1">
    <location>
        <begin position="88"/>
        <end position="113"/>
    </location>
</feature>
<comment type="caution">
    <text evidence="2">The sequence shown here is derived from an EMBL/GenBank/DDBJ whole genome shotgun (WGS) entry which is preliminary data.</text>
</comment>
<gene>
    <name evidence="2" type="ORF">BXY66_0056</name>
</gene>
<reference evidence="2 3" key="1">
    <citation type="submission" date="2019-03" db="EMBL/GenBank/DDBJ databases">
        <title>Genomic Encyclopedia of Archaeal and Bacterial Type Strains, Phase II (KMG-II): from individual species to whole genera.</title>
        <authorList>
            <person name="Goeker M."/>
        </authorList>
    </citation>
    <scope>NUCLEOTIDE SEQUENCE [LARGE SCALE GENOMIC DNA]</scope>
    <source>
        <strain evidence="2 3">DSM 26433</strain>
    </source>
</reference>
<evidence type="ECO:0000256" key="1">
    <source>
        <dbReference type="SAM" id="Phobius"/>
    </source>
</evidence>
<keyword evidence="1" id="KW-1133">Transmembrane helix</keyword>
<protein>
    <submittedName>
        <fullName evidence="2">Uncharacterized protein</fullName>
    </submittedName>
</protein>
<keyword evidence="3" id="KW-1185">Reference proteome</keyword>
<evidence type="ECO:0000313" key="2">
    <source>
        <dbReference type="EMBL" id="TCL08025.1"/>
    </source>
</evidence>
<name>A0A4R1NJ44_9RHOB</name>
<dbReference type="Proteomes" id="UP000295673">
    <property type="component" value="Unassembled WGS sequence"/>
</dbReference>
<dbReference type="AlphaFoldDB" id="A0A4R1NJ44"/>
<evidence type="ECO:0000313" key="3">
    <source>
        <dbReference type="Proteomes" id="UP000295673"/>
    </source>
</evidence>
<proteinExistence type="predicted"/>